<keyword evidence="2" id="KW-0547">Nucleotide-binding</keyword>
<dbReference type="Gramene" id="PHT89439">
    <property type="protein sequence ID" value="PHT89439"/>
    <property type="gene ID" value="T459_04552"/>
</dbReference>
<dbReference type="Proteomes" id="UP000222542">
    <property type="component" value="Unassembled WGS sequence"/>
</dbReference>
<dbReference type="PANTHER" id="PTHR47989">
    <property type="entry name" value="OS01G0750732 PROTEIN"/>
    <property type="match status" value="1"/>
</dbReference>
<dbReference type="PROSITE" id="PS00108">
    <property type="entry name" value="PROTEIN_KINASE_ST"/>
    <property type="match status" value="1"/>
</dbReference>
<evidence type="ECO:0000313" key="5">
    <source>
        <dbReference type="EMBL" id="PHT89439.1"/>
    </source>
</evidence>
<keyword evidence="1" id="KW-0808">Transferase</keyword>
<evidence type="ECO:0000256" key="1">
    <source>
        <dbReference type="ARBA" id="ARBA00022527"/>
    </source>
</evidence>
<dbReference type="EMBL" id="AYRZ02000002">
    <property type="protein sequence ID" value="PHT89439.1"/>
    <property type="molecule type" value="Genomic_DNA"/>
</dbReference>
<dbReference type="PROSITE" id="PS50011">
    <property type="entry name" value="PROTEIN_KINASE_DOM"/>
    <property type="match status" value="1"/>
</dbReference>
<dbReference type="InterPro" id="IPR001245">
    <property type="entry name" value="Ser-Thr/Tyr_kinase_cat_dom"/>
</dbReference>
<proteinExistence type="predicted"/>
<keyword evidence="1" id="KW-0418">Kinase</keyword>
<accession>A0A2G3A5B4</accession>
<feature type="domain" description="Protein kinase" evidence="4">
    <location>
        <begin position="1"/>
        <end position="132"/>
    </location>
</feature>
<dbReference type="Gene3D" id="3.30.200.20">
    <property type="entry name" value="Phosphorylase Kinase, domain 1"/>
    <property type="match status" value="1"/>
</dbReference>
<dbReference type="InterPro" id="IPR000719">
    <property type="entry name" value="Prot_kinase_dom"/>
</dbReference>
<gene>
    <name evidence="5" type="ORF">T459_04552</name>
</gene>
<evidence type="ECO:0000256" key="2">
    <source>
        <dbReference type="ARBA" id="ARBA00022741"/>
    </source>
</evidence>
<keyword evidence="6" id="KW-1185">Reference proteome</keyword>
<protein>
    <recommendedName>
        <fullName evidence="4">Protein kinase domain-containing protein</fullName>
    </recommendedName>
</protein>
<evidence type="ECO:0000256" key="3">
    <source>
        <dbReference type="ARBA" id="ARBA00022840"/>
    </source>
</evidence>
<comment type="caution">
    <text evidence="5">The sequence shown here is derived from an EMBL/GenBank/DDBJ whole genome shotgun (WGS) entry which is preliminary data.</text>
</comment>
<dbReference type="SUPFAM" id="SSF56112">
    <property type="entry name" value="Protein kinase-like (PK-like)"/>
    <property type="match status" value="1"/>
</dbReference>
<keyword evidence="1" id="KW-0723">Serine/threonine-protein kinase</keyword>
<keyword evidence="3" id="KW-0067">ATP-binding</keyword>
<dbReference type="InterPro" id="IPR008271">
    <property type="entry name" value="Ser/Thr_kinase_AS"/>
</dbReference>
<dbReference type="Gene3D" id="1.10.510.10">
    <property type="entry name" value="Transferase(Phosphotransferase) domain 1"/>
    <property type="match status" value="1"/>
</dbReference>
<sequence length="132" mass="15364">MQGDFQFKLEIKLFSRIHHKDVVNLVGFCYEQGEQILVYKYIPKGTLKGNHIYNFNLFFLNLHMTLSVKTKFQLEWTRRLRIALDTARGLAYLHEIADPPIIHMDVKSNNILLDDHLTAKVTVFGLSNTTTQ</sequence>
<reference evidence="5 6" key="1">
    <citation type="journal article" date="2014" name="Nat. Genet.">
        <title>Genome sequence of the hot pepper provides insights into the evolution of pungency in Capsicum species.</title>
        <authorList>
            <person name="Kim S."/>
            <person name="Park M."/>
            <person name="Yeom S.I."/>
            <person name="Kim Y.M."/>
            <person name="Lee J.M."/>
            <person name="Lee H.A."/>
            <person name="Seo E."/>
            <person name="Choi J."/>
            <person name="Cheong K."/>
            <person name="Kim K.T."/>
            <person name="Jung K."/>
            <person name="Lee G.W."/>
            <person name="Oh S.K."/>
            <person name="Bae C."/>
            <person name="Kim S.B."/>
            <person name="Lee H.Y."/>
            <person name="Kim S.Y."/>
            <person name="Kim M.S."/>
            <person name="Kang B.C."/>
            <person name="Jo Y.D."/>
            <person name="Yang H.B."/>
            <person name="Jeong H.J."/>
            <person name="Kang W.H."/>
            <person name="Kwon J.K."/>
            <person name="Shin C."/>
            <person name="Lim J.Y."/>
            <person name="Park J.H."/>
            <person name="Huh J.H."/>
            <person name="Kim J.S."/>
            <person name="Kim B.D."/>
            <person name="Cohen O."/>
            <person name="Paran I."/>
            <person name="Suh M.C."/>
            <person name="Lee S.B."/>
            <person name="Kim Y.K."/>
            <person name="Shin Y."/>
            <person name="Noh S.J."/>
            <person name="Park J."/>
            <person name="Seo Y.S."/>
            <person name="Kwon S.Y."/>
            <person name="Kim H.A."/>
            <person name="Park J.M."/>
            <person name="Kim H.J."/>
            <person name="Choi S.B."/>
            <person name="Bosland P.W."/>
            <person name="Reeves G."/>
            <person name="Jo S.H."/>
            <person name="Lee B.W."/>
            <person name="Cho H.T."/>
            <person name="Choi H.S."/>
            <person name="Lee M.S."/>
            <person name="Yu Y."/>
            <person name="Do Choi Y."/>
            <person name="Park B.S."/>
            <person name="van Deynze A."/>
            <person name="Ashrafi H."/>
            <person name="Hill T."/>
            <person name="Kim W.T."/>
            <person name="Pai H.S."/>
            <person name="Ahn H.K."/>
            <person name="Yeam I."/>
            <person name="Giovannoni J.J."/>
            <person name="Rose J.K."/>
            <person name="Sorensen I."/>
            <person name="Lee S.J."/>
            <person name="Kim R.W."/>
            <person name="Choi I.Y."/>
            <person name="Choi B.S."/>
            <person name="Lim J.S."/>
            <person name="Lee Y.H."/>
            <person name="Choi D."/>
        </authorList>
    </citation>
    <scope>NUCLEOTIDE SEQUENCE [LARGE SCALE GENOMIC DNA]</scope>
    <source>
        <strain evidence="6">cv. CM334</strain>
    </source>
</reference>
<dbReference type="PANTHER" id="PTHR47989:SF47">
    <property type="entry name" value="SERINE_THREONINE-PROTEIN KINASE PBL28-RELATED"/>
    <property type="match status" value="1"/>
</dbReference>
<name>A0A2G3A5B4_CAPAN</name>
<organism evidence="5 6">
    <name type="scientific">Capsicum annuum</name>
    <name type="common">Capsicum pepper</name>
    <dbReference type="NCBI Taxonomy" id="4072"/>
    <lineage>
        <taxon>Eukaryota</taxon>
        <taxon>Viridiplantae</taxon>
        <taxon>Streptophyta</taxon>
        <taxon>Embryophyta</taxon>
        <taxon>Tracheophyta</taxon>
        <taxon>Spermatophyta</taxon>
        <taxon>Magnoliopsida</taxon>
        <taxon>eudicotyledons</taxon>
        <taxon>Gunneridae</taxon>
        <taxon>Pentapetalae</taxon>
        <taxon>asterids</taxon>
        <taxon>lamiids</taxon>
        <taxon>Solanales</taxon>
        <taxon>Solanaceae</taxon>
        <taxon>Solanoideae</taxon>
        <taxon>Capsiceae</taxon>
        <taxon>Capsicum</taxon>
    </lineage>
</organism>
<evidence type="ECO:0000313" key="6">
    <source>
        <dbReference type="Proteomes" id="UP000222542"/>
    </source>
</evidence>
<dbReference type="Pfam" id="PF07714">
    <property type="entry name" value="PK_Tyr_Ser-Thr"/>
    <property type="match status" value="1"/>
</dbReference>
<dbReference type="GO" id="GO:0004674">
    <property type="term" value="F:protein serine/threonine kinase activity"/>
    <property type="evidence" value="ECO:0007669"/>
    <property type="project" value="UniProtKB-KW"/>
</dbReference>
<dbReference type="AlphaFoldDB" id="A0A2G3A5B4"/>
<dbReference type="OMA" id="REENCEM"/>
<dbReference type="GO" id="GO:0005524">
    <property type="term" value="F:ATP binding"/>
    <property type="evidence" value="ECO:0007669"/>
    <property type="project" value="UniProtKB-KW"/>
</dbReference>
<reference evidence="5 6" key="2">
    <citation type="journal article" date="2017" name="Genome Biol.">
        <title>New reference genome sequences of hot pepper reveal the massive evolution of plant disease-resistance genes by retroduplication.</title>
        <authorList>
            <person name="Kim S."/>
            <person name="Park J."/>
            <person name="Yeom S.I."/>
            <person name="Kim Y.M."/>
            <person name="Seo E."/>
            <person name="Kim K.T."/>
            <person name="Kim M.S."/>
            <person name="Lee J.M."/>
            <person name="Cheong K."/>
            <person name="Shin H.S."/>
            <person name="Kim S.B."/>
            <person name="Han K."/>
            <person name="Lee J."/>
            <person name="Park M."/>
            <person name="Lee H.A."/>
            <person name="Lee H.Y."/>
            <person name="Lee Y."/>
            <person name="Oh S."/>
            <person name="Lee J.H."/>
            <person name="Choi E."/>
            <person name="Choi E."/>
            <person name="Lee S.E."/>
            <person name="Jeon J."/>
            <person name="Kim H."/>
            <person name="Choi G."/>
            <person name="Song H."/>
            <person name="Lee J."/>
            <person name="Lee S.C."/>
            <person name="Kwon J.K."/>
            <person name="Lee H.Y."/>
            <person name="Koo N."/>
            <person name="Hong Y."/>
            <person name="Kim R.W."/>
            <person name="Kang W.H."/>
            <person name="Huh J.H."/>
            <person name="Kang B.C."/>
            <person name="Yang T.J."/>
            <person name="Lee Y.H."/>
            <person name="Bennetzen J.L."/>
            <person name="Choi D."/>
        </authorList>
    </citation>
    <scope>NUCLEOTIDE SEQUENCE [LARGE SCALE GENOMIC DNA]</scope>
    <source>
        <strain evidence="6">cv. CM334</strain>
    </source>
</reference>
<dbReference type="InterPro" id="IPR011009">
    <property type="entry name" value="Kinase-like_dom_sf"/>
</dbReference>
<evidence type="ECO:0000259" key="4">
    <source>
        <dbReference type="PROSITE" id="PS50011"/>
    </source>
</evidence>